<dbReference type="RefSeq" id="WP_004085591.1">
    <property type="nucleotide sequence ID" value="NZ_JAERIZ010000113.1"/>
</dbReference>
<gene>
    <name evidence="1" type="ORF">LS77_011400</name>
</gene>
<evidence type="ECO:0008006" key="3">
    <source>
        <dbReference type="Google" id="ProtNLM"/>
    </source>
</evidence>
<proteinExistence type="predicted"/>
<dbReference type="GeneID" id="60656094"/>
<evidence type="ECO:0000313" key="2">
    <source>
        <dbReference type="Proteomes" id="UP000029870"/>
    </source>
</evidence>
<dbReference type="Proteomes" id="UP000029870">
    <property type="component" value="Unassembled WGS sequence"/>
</dbReference>
<dbReference type="EMBL" id="JRPH02000082">
    <property type="protein sequence ID" value="TLE01848.1"/>
    <property type="molecule type" value="Genomic_DNA"/>
</dbReference>
<dbReference type="AlphaFoldDB" id="A0A6D2C2J3"/>
<reference evidence="1 2" key="1">
    <citation type="journal article" date="2014" name="Genome Announc.">
        <title>Draft genome sequences of eight enterohepatic helicobacter species isolated from both laboratory and wild rodents.</title>
        <authorList>
            <person name="Sheh A."/>
            <person name="Shen Z."/>
            <person name="Fox J.G."/>
        </authorList>
    </citation>
    <scope>NUCLEOTIDE SEQUENCE [LARGE SCALE GENOMIC DNA]</scope>
    <source>
        <strain evidence="1 2">Missouri</strain>
    </source>
</reference>
<name>A0A6D2C2J3_9HELI</name>
<organism evidence="1 2">
    <name type="scientific">Helicobacter bilis</name>
    <dbReference type="NCBI Taxonomy" id="37372"/>
    <lineage>
        <taxon>Bacteria</taxon>
        <taxon>Pseudomonadati</taxon>
        <taxon>Campylobacterota</taxon>
        <taxon>Epsilonproteobacteria</taxon>
        <taxon>Campylobacterales</taxon>
        <taxon>Helicobacteraceae</taxon>
        <taxon>Helicobacter</taxon>
    </lineage>
</organism>
<accession>A0A6D2C2J3</accession>
<evidence type="ECO:0000313" key="1">
    <source>
        <dbReference type="EMBL" id="TLE01848.1"/>
    </source>
</evidence>
<sequence length="161" mass="18960">MQDKNKVAQIKQTTIQKIDNYTKLKTFKELSKDKQEAILYLKEINPAPMPEGVSKENLENLFRHFENKQDENARRYYSKLFDDTKQHADFILDTKGKEGQARKEYIKAYQHKSTHDLYYMIVTENNDKVNVTAHPITEIREMIRHKSERASVIKDSNQAPA</sequence>
<protein>
    <recommendedName>
        <fullName evidence="3">Phage-Barnase-EndoU-ColicinE5/D-RelE like nuclease 2 domain-containing protein</fullName>
    </recommendedName>
</protein>
<comment type="caution">
    <text evidence="1">The sequence shown here is derived from an EMBL/GenBank/DDBJ whole genome shotgun (WGS) entry which is preliminary data.</text>
</comment>